<accession>A0ABN9WNY5</accession>
<dbReference type="Proteomes" id="UP001189429">
    <property type="component" value="Unassembled WGS sequence"/>
</dbReference>
<dbReference type="EMBL" id="CAUYUJ010019060">
    <property type="protein sequence ID" value="CAK0888354.1"/>
    <property type="molecule type" value="Genomic_DNA"/>
</dbReference>
<reference evidence="1" key="1">
    <citation type="submission" date="2023-10" db="EMBL/GenBank/DDBJ databases">
        <authorList>
            <person name="Chen Y."/>
            <person name="Shah S."/>
            <person name="Dougan E. K."/>
            <person name="Thang M."/>
            <person name="Chan C."/>
        </authorList>
    </citation>
    <scope>NUCLEOTIDE SEQUENCE [LARGE SCALE GENOMIC DNA]</scope>
</reference>
<evidence type="ECO:0000313" key="2">
    <source>
        <dbReference type="Proteomes" id="UP001189429"/>
    </source>
</evidence>
<organism evidence="1 2">
    <name type="scientific">Prorocentrum cordatum</name>
    <dbReference type="NCBI Taxonomy" id="2364126"/>
    <lineage>
        <taxon>Eukaryota</taxon>
        <taxon>Sar</taxon>
        <taxon>Alveolata</taxon>
        <taxon>Dinophyceae</taxon>
        <taxon>Prorocentrales</taxon>
        <taxon>Prorocentraceae</taxon>
        <taxon>Prorocentrum</taxon>
    </lineage>
</organism>
<keyword evidence="2" id="KW-1185">Reference proteome</keyword>
<sequence>MRVGDNYWKYQTSVQCKQLCVCDRLWTEQLANADGCCTSTAGLRACGEPDTVHHRLFCCTFPAVFQAREAPASYPEEARCYPASVVHSKGIVSVPPGGIPPVLGAPIAHVLNGDGQLFPDLEPEDVTTVAGAAAKLHLAVDGSSTMPSLSCFQRAAYAVLLVDPQTKATLSVVRGTVLGGFPQTPAMADNFLLAVACQIAGPCTKVYAD</sequence>
<protein>
    <submittedName>
        <fullName evidence="1">Uncharacterized protein</fullName>
    </submittedName>
</protein>
<comment type="caution">
    <text evidence="1">The sequence shown here is derived from an EMBL/GenBank/DDBJ whole genome shotgun (WGS) entry which is preliminary data.</text>
</comment>
<proteinExistence type="predicted"/>
<evidence type="ECO:0000313" key="1">
    <source>
        <dbReference type="EMBL" id="CAK0888354.1"/>
    </source>
</evidence>
<name>A0ABN9WNY5_9DINO</name>
<gene>
    <name evidence="1" type="ORF">PCOR1329_LOCUS69164</name>
</gene>